<organism evidence="2 3">
    <name type="scientific">Rhizophagus irregularis</name>
    <dbReference type="NCBI Taxonomy" id="588596"/>
    <lineage>
        <taxon>Eukaryota</taxon>
        <taxon>Fungi</taxon>
        <taxon>Fungi incertae sedis</taxon>
        <taxon>Mucoromycota</taxon>
        <taxon>Glomeromycotina</taxon>
        <taxon>Glomeromycetes</taxon>
        <taxon>Glomerales</taxon>
        <taxon>Glomeraceae</taxon>
        <taxon>Rhizophagus</taxon>
    </lineage>
</organism>
<feature type="compositionally biased region" description="Basic and acidic residues" evidence="1">
    <location>
        <begin position="91"/>
        <end position="105"/>
    </location>
</feature>
<reference evidence="2 3" key="1">
    <citation type="submission" date="2017-10" db="EMBL/GenBank/DDBJ databases">
        <title>Extensive intraspecific genome diversity in a model arbuscular mycorrhizal fungus.</title>
        <authorList>
            <person name="Chen E.C.H."/>
            <person name="Morin E."/>
            <person name="Baudet D."/>
            <person name="Noel J."/>
            <person name="Ndikumana S."/>
            <person name="Charron P."/>
            <person name="St-Onge C."/>
            <person name="Giorgi J."/>
            <person name="Grigoriev I.V."/>
            <person name="Roux C."/>
            <person name="Martin F.M."/>
            <person name="Corradi N."/>
        </authorList>
    </citation>
    <scope>NUCLEOTIDE SEQUENCE [LARGE SCALE GENOMIC DNA]</scope>
    <source>
        <strain evidence="2 3">A1</strain>
    </source>
</reference>
<feature type="region of interest" description="Disordered" evidence="1">
    <location>
        <begin position="43"/>
        <end position="66"/>
    </location>
</feature>
<gene>
    <name evidence="2" type="ORF">RhiirA1_507125</name>
</gene>
<dbReference type="Proteomes" id="UP000232688">
    <property type="component" value="Unassembled WGS sequence"/>
</dbReference>
<dbReference type="AlphaFoldDB" id="A0A2N0RYN1"/>
<dbReference type="VEuPathDB" id="FungiDB:RhiirA1_507125"/>
<comment type="caution">
    <text evidence="2">The sequence shown here is derived from an EMBL/GenBank/DDBJ whole genome shotgun (WGS) entry which is preliminary data.</text>
</comment>
<evidence type="ECO:0000313" key="3">
    <source>
        <dbReference type="Proteomes" id="UP000232688"/>
    </source>
</evidence>
<proteinExistence type="predicted"/>
<name>A0A2N0RYN1_9GLOM</name>
<evidence type="ECO:0000256" key="1">
    <source>
        <dbReference type="SAM" id="MobiDB-lite"/>
    </source>
</evidence>
<accession>A0A2N0RYN1</accession>
<feature type="region of interest" description="Disordered" evidence="1">
    <location>
        <begin position="87"/>
        <end position="122"/>
    </location>
</feature>
<evidence type="ECO:0000313" key="2">
    <source>
        <dbReference type="EMBL" id="PKC68427.1"/>
    </source>
</evidence>
<sequence length="122" mass="14116">MISCYNASSKLSISKIYQFDNLPEPRNATEAYHSKAYSFNIPENIDDLNKSSDQNNDSTKINSSFKGNSKTLSKVFQKFHIGLRDNNQNNYKRETIKQKVKKQDIDGNDYEIYNNPNLHSED</sequence>
<dbReference type="VEuPathDB" id="FungiDB:RhiirFUN_026080"/>
<dbReference type="EMBL" id="LLXH01000332">
    <property type="protein sequence ID" value="PKC68427.1"/>
    <property type="molecule type" value="Genomic_DNA"/>
</dbReference>
<reference evidence="2 3" key="2">
    <citation type="submission" date="2017-10" db="EMBL/GenBank/DDBJ databases">
        <title>Genome analyses suggest a sexual origin of heterokaryosis in a supposedly ancient asexual fungus.</title>
        <authorList>
            <person name="Corradi N."/>
            <person name="Sedzielewska K."/>
            <person name="Noel J."/>
            <person name="Charron P."/>
            <person name="Farinelli L."/>
            <person name="Marton T."/>
            <person name="Kruger M."/>
            <person name="Pelin A."/>
            <person name="Brachmann A."/>
            <person name="Corradi N."/>
        </authorList>
    </citation>
    <scope>NUCLEOTIDE SEQUENCE [LARGE SCALE GENOMIC DNA]</scope>
    <source>
        <strain evidence="2 3">A1</strain>
    </source>
</reference>
<protein>
    <submittedName>
        <fullName evidence="2">Uncharacterized protein</fullName>
    </submittedName>
</protein>
<feature type="compositionally biased region" description="Polar residues" evidence="1">
    <location>
        <begin position="51"/>
        <end position="66"/>
    </location>
</feature>